<evidence type="ECO:0000313" key="2">
    <source>
        <dbReference type="EMBL" id="CCG53859.1"/>
    </source>
</evidence>
<dbReference type="KEGG" id="fin:KQS_09630"/>
<protein>
    <submittedName>
        <fullName evidence="2">Uncharacterized protein</fullName>
    </submittedName>
</protein>
<keyword evidence="1" id="KW-1133">Transmembrane helix</keyword>
<keyword evidence="1" id="KW-0472">Membrane</keyword>
<dbReference type="HOGENOM" id="CLU_1924457_0_0_10"/>
<feature type="transmembrane region" description="Helical" evidence="1">
    <location>
        <begin position="69"/>
        <end position="90"/>
    </location>
</feature>
<organism evidence="2 3">
    <name type="scientific">Flavobacterium indicum (strain DSM 17447 / CIP 109464 / GPTSA100-9)</name>
    <dbReference type="NCBI Taxonomy" id="1094466"/>
    <lineage>
        <taxon>Bacteria</taxon>
        <taxon>Pseudomonadati</taxon>
        <taxon>Bacteroidota</taxon>
        <taxon>Flavobacteriia</taxon>
        <taxon>Flavobacteriales</taxon>
        <taxon>Flavobacteriaceae</taxon>
        <taxon>Flavobacterium</taxon>
    </lineage>
</organism>
<keyword evidence="1" id="KW-0812">Transmembrane</keyword>
<accession>H8XUT1</accession>
<dbReference type="STRING" id="1094466.KQS_09630"/>
<feature type="transmembrane region" description="Helical" evidence="1">
    <location>
        <begin position="45"/>
        <end position="64"/>
    </location>
</feature>
<name>H8XUT1_FLAIG</name>
<dbReference type="PATRIC" id="fig|1094466.5.peg.1893"/>
<feature type="transmembrane region" description="Helical" evidence="1">
    <location>
        <begin position="7"/>
        <end position="25"/>
    </location>
</feature>
<dbReference type="AlphaFoldDB" id="H8XUT1"/>
<proteinExistence type="predicted"/>
<reference evidence="3" key="2">
    <citation type="submission" date="2012-03" db="EMBL/GenBank/DDBJ databases">
        <title>Complete genome sequence of Flavobacterium indicum GPTSA100-9T, isolated from warm spring water.</title>
        <authorList>
            <person name="Barbier P."/>
            <person name="Houel A."/>
            <person name="Loux V."/>
            <person name="Poulain J."/>
            <person name="Bernardet J.-F."/>
            <person name="Touchon M."/>
            <person name="Duchaud E."/>
        </authorList>
    </citation>
    <scope>NUCLEOTIDE SEQUENCE [LARGE SCALE GENOMIC DNA]</scope>
    <source>
        <strain evidence="3">DSM 17447 / CIP 109464 / GPTSA100-9</strain>
    </source>
</reference>
<evidence type="ECO:0000256" key="1">
    <source>
        <dbReference type="SAM" id="Phobius"/>
    </source>
</evidence>
<sequence length="131" mass="15660">MRNKQIFIIKILVLLLNIVFYIIPIDMHYNEETELYDSFYIFSNYNLIIIHVFFFLVLIVYFFVNNQYLIIISGIFSFLLSILYFTFSIFHQNSLSWSVVGSPFLSLFLILLLVLFLIEYKLKKKCVVVSK</sequence>
<gene>
    <name evidence="2" type="ordered locus">KQS_09630</name>
</gene>
<evidence type="ECO:0000313" key="3">
    <source>
        <dbReference type="Proteomes" id="UP000007599"/>
    </source>
</evidence>
<reference evidence="2 3" key="1">
    <citation type="journal article" date="2012" name="J. Bacteriol.">
        <title>Complete Genome Sequence of Flavobacterium indicum GPSTA100-9T, Isolated from Warm Spring Water.</title>
        <authorList>
            <person name="Barbier P."/>
            <person name="Houel A."/>
            <person name="Loux V."/>
            <person name="Poulain J."/>
            <person name="Bernardet J.F."/>
            <person name="Touchon M."/>
            <person name="Duchaud E."/>
        </authorList>
    </citation>
    <scope>NUCLEOTIDE SEQUENCE [LARGE SCALE GENOMIC DNA]</scope>
    <source>
        <strain evidence="3">DSM 17447 / CIP 109464 / GPTSA100-9</strain>
    </source>
</reference>
<dbReference type="EMBL" id="HE774682">
    <property type="protein sequence ID" value="CCG53859.1"/>
    <property type="molecule type" value="Genomic_DNA"/>
</dbReference>
<dbReference type="Proteomes" id="UP000007599">
    <property type="component" value="Chromosome I"/>
</dbReference>
<feature type="transmembrane region" description="Helical" evidence="1">
    <location>
        <begin position="96"/>
        <end position="118"/>
    </location>
</feature>
<keyword evidence="3" id="KW-1185">Reference proteome</keyword>